<organism evidence="1 2">
    <name type="scientific">Streptococcus sanguinis</name>
    <dbReference type="NCBI Taxonomy" id="1305"/>
    <lineage>
        <taxon>Bacteria</taxon>
        <taxon>Bacillati</taxon>
        <taxon>Bacillota</taxon>
        <taxon>Bacilli</taxon>
        <taxon>Lactobacillales</taxon>
        <taxon>Streptococcaceae</taxon>
        <taxon>Streptococcus</taxon>
    </lineage>
</organism>
<dbReference type="Pfam" id="PF15573">
    <property type="entry name" value="Imm47"/>
    <property type="match status" value="1"/>
</dbReference>
<accession>A0A3P1RZ84</accession>
<dbReference type="EMBL" id="RQZI01000032">
    <property type="protein sequence ID" value="RRC89635.1"/>
    <property type="molecule type" value="Genomic_DNA"/>
</dbReference>
<sequence length="240" mass="27840">MREKLVQVQDEKDCILLIAELLKKGDFSVKNLLIDLMNTTKDDAVLNLCIRLFCSVCTHEDLENPQNLNFLANVSELGALTFASSAINSLSYEVIPYLLALWEDWEDTDVAVAIRDSLDSYLDYYDVLGEEADLDEVGQYYLDKVQSVDKRLYYYEKGPIFLGDLTKIIFQRLYMAANQKERFALFIQPSLLSVLSGYHFPLEYGQEVSEQDLRKAQEYVDFLAQKEWKKSTKYFYGYNL</sequence>
<gene>
    <name evidence="1" type="ORF">EII39_12420</name>
</gene>
<name>A0A3P1RZ84_STRSA</name>
<dbReference type="RefSeq" id="WP_124766147.1">
    <property type="nucleotide sequence ID" value="NZ_JAKUVB010000003.1"/>
</dbReference>
<evidence type="ECO:0000313" key="2">
    <source>
        <dbReference type="Proteomes" id="UP000277597"/>
    </source>
</evidence>
<dbReference type="InterPro" id="IPR029076">
    <property type="entry name" value="Imm47"/>
</dbReference>
<protein>
    <submittedName>
        <fullName evidence="1">Group-specific protein</fullName>
    </submittedName>
</protein>
<reference evidence="1 2" key="1">
    <citation type="submission" date="2018-11" db="EMBL/GenBank/DDBJ databases">
        <title>Genomes From Bacteria Associated with the Canine Oral Cavity: a Test Case for Automated Genome-Based Taxonomic Assignment.</title>
        <authorList>
            <person name="Coil D.A."/>
            <person name="Jospin G."/>
            <person name="Darling A.E."/>
            <person name="Wallis C."/>
            <person name="Davis I.J."/>
            <person name="Harris S."/>
            <person name="Eisen J.A."/>
            <person name="Holcombe L.J."/>
            <person name="O'Flynn C."/>
        </authorList>
    </citation>
    <scope>NUCLEOTIDE SEQUENCE [LARGE SCALE GENOMIC DNA]</scope>
    <source>
        <strain evidence="1 2">OH953</strain>
    </source>
</reference>
<dbReference type="Proteomes" id="UP000277597">
    <property type="component" value="Unassembled WGS sequence"/>
</dbReference>
<comment type="caution">
    <text evidence="1">The sequence shown here is derived from an EMBL/GenBank/DDBJ whole genome shotgun (WGS) entry which is preliminary data.</text>
</comment>
<dbReference type="AlphaFoldDB" id="A0A3P1RZ84"/>
<proteinExistence type="predicted"/>
<evidence type="ECO:0000313" key="1">
    <source>
        <dbReference type="EMBL" id="RRC89635.1"/>
    </source>
</evidence>